<evidence type="ECO:0000256" key="1">
    <source>
        <dbReference type="SAM" id="MobiDB-lite"/>
    </source>
</evidence>
<name>A0A175W0M3_9PEZI</name>
<feature type="compositionally biased region" description="Basic and acidic residues" evidence="1">
    <location>
        <begin position="49"/>
        <end position="60"/>
    </location>
</feature>
<comment type="caution">
    <text evidence="3">The sequence shown here is derived from an EMBL/GenBank/DDBJ whole genome shotgun (WGS) entry which is preliminary data.</text>
</comment>
<accession>A0A175W0M3</accession>
<proteinExistence type="predicted"/>
<evidence type="ECO:0000259" key="2">
    <source>
        <dbReference type="Pfam" id="PF12937"/>
    </source>
</evidence>
<dbReference type="AlphaFoldDB" id="A0A175W0M3"/>
<dbReference type="Pfam" id="PF12937">
    <property type="entry name" value="F-box-like"/>
    <property type="match status" value="1"/>
</dbReference>
<dbReference type="VEuPathDB" id="FungiDB:MMYC01_206315"/>
<organism evidence="3 4">
    <name type="scientific">Madurella mycetomatis</name>
    <dbReference type="NCBI Taxonomy" id="100816"/>
    <lineage>
        <taxon>Eukaryota</taxon>
        <taxon>Fungi</taxon>
        <taxon>Dikarya</taxon>
        <taxon>Ascomycota</taxon>
        <taxon>Pezizomycotina</taxon>
        <taxon>Sordariomycetes</taxon>
        <taxon>Sordariomycetidae</taxon>
        <taxon>Sordariales</taxon>
        <taxon>Sordariales incertae sedis</taxon>
        <taxon>Madurella</taxon>
    </lineage>
</organism>
<evidence type="ECO:0000313" key="3">
    <source>
        <dbReference type="EMBL" id="KXX77085.1"/>
    </source>
</evidence>
<evidence type="ECO:0000313" key="4">
    <source>
        <dbReference type="Proteomes" id="UP000078237"/>
    </source>
</evidence>
<feature type="domain" description="F-box" evidence="2">
    <location>
        <begin position="270"/>
        <end position="309"/>
    </location>
</feature>
<dbReference type="SUPFAM" id="SSF81383">
    <property type="entry name" value="F-box domain"/>
    <property type="match status" value="1"/>
</dbReference>
<sequence>MEGAEGRAGVDEEGERGVVYLVVGDLVTVGWNEEYLEILRRDGVKREEALRGEKGDRVLDGDDGEVEAGEQLMEDGKSREARTAAPEKAISQTAEEPEPTTAKSLPDRDADEPDYISDSDDAFETLEVSAEKADQRRVPISAPEAREELHTAAVQHNQNRNKALPWLPNDPTQALKLTLLRSIPNLPYKQNWMVNVLAVVVSLSDVQPAHIPPHRQRTARLADPSTTKQVHLATFLNPETFTPDYLANVCHYPGPAKMQANVHAILCIAEIGEMIMSYLQDRGDLYSACLTSKSFNAAARSHLWRSVHLPDLLRPGYPFWERFSFELETYTQSLYVDMKTAAPDVLDKIRTRPWASPVCDPEWLAVKEDVDKLFHGLEETTKRSARLRSFAARDVPRILDLILLVHRYCPAIEAISITACMQDNLGLRVLPVIDWQNRTEGVGRGIEVPLANMANLGLDPAMAPEFDFSNLRTLSLTNLHLHGPGYQACIASLIAILKASPNLAYLELASNFECGRAETTFNWIIRLHKISWPWMRGLFLTCLHEAGSAYFSKVIVRIIVPEFPDWIEPEIREPIATYSPSNDHGRPLGLHGLVLPSENMTPEDADLFMTMLQWVKPMRSLKIRLPHVTVDGRDDKSNEVFGRFAKMDELCELWLTDGLESPNHELGDSVNGGKEQLQVLALKFAVTCTSLSYLRIFDQAWHIRRTEAGDGTPKLLPLTSWEVENELPYAFDYRTPLGVR</sequence>
<reference evidence="3 4" key="1">
    <citation type="journal article" date="2016" name="Genome Announc.">
        <title>Genome Sequence of Madurella mycetomatis mm55, Isolated from a Human Mycetoma Case in Sudan.</title>
        <authorList>
            <person name="Smit S."/>
            <person name="Derks M.F."/>
            <person name="Bervoets S."/>
            <person name="Fahal A."/>
            <person name="van Leeuwen W."/>
            <person name="van Belkum A."/>
            <person name="van de Sande W.W."/>
        </authorList>
    </citation>
    <scope>NUCLEOTIDE SEQUENCE [LARGE SCALE GENOMIC DNA]</scope>
    <source>
        <strain evidence="4">mm55</strain>
    </source>
</reference>
<feature type="region of interest" description="Disordered" evidence="1">
    <location>
        <begin position="49"/>
        <end position="118"/>
    </location>
</feature>
<dbReference type="InterPro" id="IPR001810">
    <property type="entry name" value="F-box_dom"/>
</dbReference>
<keyword evidence="4" id="KW-1185">Reference proteome</keyword>
<dbReference type="InterPro" id="IPR036047">
    <property type="entry name" value="F-box-like_dom_sf"/>
</dbReference>
<dbReference type="Proteomes" id="UP000078237">
    <property type="component" value="Unassembled WGS sequence"/>
</dbReference>
<dbReference type="EMBL" id="LCTW02000178">
    <property type="protein sequence ID" value="KXX77085.1"/>
    <property type="molecule type" value="Genomic_DNA"/>
</dbReference>
<feature type="compositionally biased region" description="Acidic residues" evidence="1">
    <location>
        <begin position="109"/>
        <end position="118"/>
    </location>
</feature>
<protein>
    <recommendedName>
        <fullName evidence="2">F-box domain-containing protein</fullName>
    </recommendedName>
</protein>
<gene>
    <name evidence="3" type="ORF">MMYC01_206315</name>
</gene>
<dbReference type="OrthoDB" id="1918685at2759"/>